<evidence type="ECO:0000313" key="2">
    <source>
        <dbReference type="EMBL" id="GMH23460.1"/>
    </source>
</evidence>
<keyword evidence="3" id="KW-1185">Reference proteome</keyword>
<evidence type="ECO:0000313" key="3">
    <source>
        <dbReference type="Proteomes" id="UP001279734"/>
    </source>
</evidence>
<comment type="caution">
    <text evidence="2">The sequence shown here is derived from an EMBL/GenBank/DDBJ whole genome shotgun (WGS) entry which is preliminary data.</text>
</comment>
<feature type="compositionally biased region" description="Basic and acidic residues" evidence="1">
    <location>
        <begin position="177"/>
        <end position="194"/>
    </location>
</feature>
<organism evidence="2 3">
    <name type="scientific">Nepenthes gracilis</name>
    <name type="common">Slender pitcher plant</name>
    <dbReference type="NCBI Taxonomy" id="150966"/>
    <lineage>
        <taxon>Eukaryota</taxon>
        <taxon>Viridiplantae</taxon>
        <taxon>Streptophyta</taxon>
        <taxon>Embryophyta</taxon>
        <taxon>Tracheophyta</taxon>
        <taxon>Spermatophyta</taxon>
        <taxon>Magnoliopsida</taxon>
        <taxon>eudicotyledons</taxon>
        <taxon>Gunneridae</taxon>
        <taxon>Pentapetalae</taxon>
        <taxon>Caryophyllales</taxon>
        <taxon>Nepenthaceae</taxon>
        <taxon>Nepenthes</taxon>
    </lineage>
</organism>
<proteinExistence type="predicted"/>
<dbReference type="AlphaFoldDB" id="A0AAD3Y0X7"/>
<dbReference type="EMBL" id="BSYO01000026">
    <property type="protein sequence ID" value="GMH23460.1"/>
    <property type="molecule type" value="Genomic_DNA"/>
</dbReference>
<dbReference type="Proteomes" id="UP001279734">
    <property type="component" value="Unassembled WGS sequence"/>
</dbReference>
<evidence type="ECO:0000256" key="1">
    <source>
        <dbReference type="SAM" id="MobiDB-lite"/>
    </source>
</evidence>
<sequence length="254" mass="28244">MGCGASRLDHGQQSVPPRLRLILRCRLEELRRRRNPTTTRGATLSKKELLQADGAEHEDDNSSISHSDSHSSEENEAPNTALECCDLQKRSCERKILKPEGDAKGREFDGRSEEDKENNAEKIGEREGGNDGNKLEAEEDENVVNEGAISACPSSPSFRVYCSQPMSDDEDDDDHNDNEAKVAEDQRCPVRDEESTNSNEVSVKKPANNNKGRKGRRFRKVAFIPKAGKNLWNVRGCYTPRSSDSTLLLEDAAA</sequence>
<protein>
    <submittedName>
        <fullName evidence="2">Uncharacterized protein</fullName>
    </submittedName>
</protein>
<gene>
    <name evidence="2" type="ORF">Nepgr_025303</name>
</gene>
<feature type="region of interest" description="Disordered" evidence="1">
    <location>
        <begin position="32"/>
        <end position="82"/>
    </location>
</feature>
<feature type="compositionally biased region" description="Basic and acidic residues" evidence="1">
    <location>
        <begin position="96"/>
        <end position="136"/>
    </location>
</feature>
<feature type="compositionally biased region" description="Acidic residues" evidence="1">
    <location>
        <begin position="167"/>
        <end position="176"/>
    </location>
</feature>
<name>A0AAD3Y0X7_NEPGR</name>
<feature type="region of interest" description="Disordered" evidence="1">
    <location>
        <begin position="96"/>
        <end position="218"/>
    </location>
</feature>
<accession>A0AAD3Y0X7</accession>
<reference evidence="2" key="1">
    <citation type="submission" date="2023-05" db="EMBL/GenBank/DDBJ databases">
        <title>Nepenthes gracilis genome sequencing.</title>
        <authorList>
            <person name="Fukushima K."/>
        </authorList>
    </citation>
    <scope>NUCLEOTIDE SEQUENCE</scope>
    <source>
        <strain evidence="2">SING2019-196</strain>
    </source>
</reference>